<dbReference type="Proteomes" id="UP000054304">
    <property type="component" value="Unassembled WGS sequence"/>
</dbReference>
<evidence type="ECO:0000313" key="1">
    <source>
        <dbReference type="EMBL" id="CEP61032.1"/>
    </source>
</evidence>
<keyword evidence="2" id="KW-1185">Reference proteome</keyword>
<accession>A0A0C7N3A4</accession>
<gene>
    <name evidence="1" type="ORF">LALA0_S02e05226g</name>
</gene>
<evidence type="ECO:0000313" key="2">
    <source>
        <dbReference type="Proteomes" id="UP000054304"/>
    </source>
</evidence>
<proteinExistence type="predicted"/>
<dbReference type="GeneID" id="34684446"/>
<organism evidence="1 2">
    <name type="scientific">Lachancea lanzarotensis</name>
    <dbReference type="NCBI Taxonomy" id="1245769"/>
    <lineage>
        <taxon>Eukaryota</taxon>
        <taxon>Fungi</taxon>
        <taxon>Dikarya</taxon>
        <taxon>Ascomycota</taxon>
        <taxon>Saccharomycotina</taxon>
        <taxon>Saccharomycetes</taxon>
        <taxon>Saccharomycetales</taxon>
        <taxon>Saccharomycetaceae</taxon>
        <taxon>Lachancea</taxon>
    </lineage>
</organism>
<name>A0A0C7N3A4_9SACH</name>
<dbReference type="AlphaFoldDB" id="A0A0C7N3A4"/>
<dbReference type="Pfam" id="PF21736">
    <property type="entry name" value="REC102"/>
    <property type="match status" value="1"/>
</dbReference>
<dbReference type="InterPro" id="IPR048920">
    <property type="entry name" value="REC102"/>
</dbReference>
<sequence length="268" mass="30244">MYISFEPVFLANDQRNVYSEWQSSVSIESNDSKNAINEHSIVLPPRQKHLQIKIVLFSNEEMVLKGVTQTLANAFTQCLQFWRDLNYRVTVDIASDNCVLLTLECQIFSVMKTKNLLEQPLSVLKHMDLQLATISAVTVNATLSSSLTPLEIDGVAVVKHCNFFLVSLLISQLEFHFPLVFSRVCRLRFLQQEASLGPVSYALTSSASLVPKLVKIISDDKTATTCYRIIEISSDRRKLKRMLKFKNGTSPIQILKHSCICTSDHANC</sequence>
<dbReference type="RefSeq" id="XP_022627270.1">
    <property type="nucleotide sequence ID" value="XM_022773778.1"/>
</dbReference>
<dbReference type="OrthoDB" id="4060534at2759"/>
<dbReference type="HOGENOM" id="CLU_094693_0_0_1"/>
<protein>
    <submittedName>
        <fullName evidence="1">LALA0S02e05226g1_1</fullName>
    </submittedName>
</protein>
<dbReference type="STRING" id="1245769.A0A0C7N3A4"/>
<dbReference type="EMBL" id="LN736361">
    <property type="protein sequence ID" value="CEP61032.1"/>
    <property type="molecule type" value="Genomic_DNA"/>
</dbReference>
<reference evidence="1 2" key="1">
    <citation type="submission" date="2014-12" db="EMBL/GenBank/DDBJ databases">
        <authorList>
            <person name="Neuveglise Cecile"/>
        </authorList>
    </citation>
    <scope>NUCLEOTIDE SEQUENCE [LARGE SCALE GENOMIC DNA]</scope>
    <source>
        <strain evidence="1 2">CBS 12615</strain>
    </source>
</reference>